<dbReference type="Proteomes" id="UP000290540">
    <property type="component" value="Unassembled WGS sequence"/>
</dbReference>
<name>A0A4Q2W1G7_FUSOX</name>
<protein>
    <recommendedName>
        <fullName evidence="3">Clr5 domain-containing protein</fullName>
    </recommendedName>
</protein>
<sequence>MAETNFHATKPQYIRKVNVNWKLQKNYTKEKWRHAGVLVEKRQAEGKLTELSIDGKVISEKRRKKELRRYHALQVGENFASTNTCGVVASTPPSSNSKVVLISHLPWLNFRESFNNLINDRHPLFNPNQQDGSINFWEVANPLLRIAHNDG</sequence>
<gene>
    <name evidence="1" type="ORF">BFJ63_vAg4359</name>
</gene>
<accession>A0A4Q2W1G7</accession>
<dbReference type="EMBL" id="MQTW01000022">
    <property type="protein sequence ID" value="RYC92934.1"/>
    <property type="molecule type" value="Genomic_DNA"/>
</dbReference>
<evidence type="ECO:0000313" key="2">
    <source>
        <dbReference type="Proteomes" id="UP000290540"/>
    </source>
</evidence>
<evidence type="ECO:0000313" key="1">
    <source>
        <dbReference type="EMBL" id="RYC92934.1"/>
    </source>
</evidence>
<evidence type="ECO:0008006" key="3">
    <source>
        <dbReference type="Google" id="ProtNLM"/>
    </source>
</evidence>
<proteinExistence type="predicted"/>
<dbReference type="AlphaFoldDB" id="A0A4Q2W1G7"/>
<reference evidence="1 2" key="1">
    <citation type="submission" date="2016-12" db="EMBL/GenBank/DDBJ databases">
        <title>Draft genome sequence of Fusarium oxysporum causing rot on Narcissus.</title>
        <authorList>
            <person name="Armitage A.D."/>
            <person name="Taylor A."/>
            <person name="Clarkson J.P."/>
            <person name="Harrison R.J."/>
            <person name="Jackson A.C."/>
        </authorList>
    </citation>
    <scope>NUCLEOTIDE SEQUENCE [LARGE SCALE GENOMIC DNA]</scope>
    <source>
        <strain evidence="1 2">N139</strain>
    </source>
</reference>
<comment type="caution">
    <text evidence="1">The sequence shown here is derived from an EMBL/GenBank/DDBJ whole genome shotgun (WGS) entry which is preliminary data.</text>
</comment>
<organism evidence="1 2">
    <name type="scientific">Fusarium oxysporum f. sp. narcissi</name>
    <dbReference type="NCBI Taxonomy" id="451672"/>
    <lineage>
        <taxon>Eukaryota</taxon>
        <taxon>Fungi</taxon>
        <taxon>Dikarya</taxon>
        <taxon>Ascomycota</taxon>
        <taxon>Pezizomycotina</taxon>
        <taxon>Sordariomycetes</taxon>
        <taxon>Hypocreomycetidae</taxon>
        <taxon>Hypocreales</taxon>
        <taxon>Nectriaceae</taxon>
        <taxon>Fusarium</taxon>
        <taxon>Fusarium oxysporum species complex</taxon>
    </lineage>
</organism>